<dbReference type="Pfam" id="PF14393">
    <property type="entry name" value="DUF4422"/>
    <property type="match status" value="1"/>
</dbReference>
<evidence type="ECO:0000313" key="3">
    <source>
        <dbReference type="Proteomes" id="UP000886890"/>
    </source>
</evidence>
<reference evidence="2" key="2">
    <citation type="submission" date="2021-04" db="EMBL/GenBank/DDBJ databases">
        <authorList>
            <person name="Gilroy R."/>
        </authorList>
    </citation>
    <scope>NUCLEOTIDE SEQUENCE</scope>
    <source>
        <strain evidence="2">CHK183-1962</strain>
    </source>
</reference>
<dbReference type="Proteomes" id="UP000886890">
    <property type="component" value="Unassembled WGS sequence"/>
</dbReference>
<accession>A0A9D2BHQ5</accession>
<sequence length="259" mass="31254">MKITVIVATHKKYRMPHEKCYLPLHVGRGIGRDIGFAGDDTGESISWKNPYYCELTGLYWMWKNVDSDYMGLVQYRRYFAGKQKGRSGDRFTRILSEKEMRGLLRDNDIILPKKRKYYIESLYTHYAHTHYAEHLDCTREILKKKYPEYVSSFDLVMKRTYGHMFNMFIMSREKCDEYCRWLFDVLEELERKIDYKDYDPFQARLFGRVSELLMDVWIEKNGYAYREVPVINMEKINWKNKVFSFLKAKFSGKKYDTSF</sequence>
<evidence type="ECO:0000313" key="2">
    <source>
        <dbReference type="EMBL" id="HIX76616.1"/>
    </source>
</evidence>
<organism evidence="2 3">
    <name type="scientific">Candidatus Fusicatenibacter merdavium</name>
    <dbReference type="NCBI Taxonomy" id="2838600"/>
    <lineage>
        <taxon>Bacteria</taxon>
        <taxon>Bacillati</taxon>
        <taxon>Bacillota</taxon>
        <taxon>Clostridia</taxon>
        <taxon>Lachnospirales</taxon>
        <taxon>Lachnospiraceae</taxon>
        <taxon>Fusicatenibacter</taxon>
    </lineage>
</organism>
<proteinExistence type="predicted"/>
<name>A0A9D2BHQ5_9FIRM</name>
<dbReference type="AlphaFoldDB" id="A0A9D2BHQ5"/>
<gene>
    <name evidence="2" type="ORF">H9734_03340</name>
</gene>
<protein>
    <submittedName>
        <fullName evidence="2">DUF4422 domain-containing protein</fullName>
    </submittedName>
</protein>
<dbReference type="EMBL" id="DXEK01000054">
    <property type="protein sequence ID" value="HIX76616.1"/>
    <property type="molecule type" value="Genomic_DNA"/>
</dbReference>
<dbReference type="InterPro" id="IPR025536">
    <property type="entry name" value="DUF4422"/>
</dbReference>
<comment type="caution">
    <text evidence="2">The sequence shown here is derived from an EMBL/GenBank/DDBJ whole genome shotgun (WGS) entry which is preliminary data.</text>
</comment>
<evidence type="ECO:0000259" key="1">
    <source>
        <dbReference type="Pfam" id="PF14393"/>
    </source>
</evidence>
<reference evidence="2" key="1">
    <citation type="journal article" date="2021" name="PeerJ">
        <title>Extensive microbial diversity within the chicken gut microbiome revealed by metagenomics and culture.</title>
        <authorList>
            <person name="Gilroy R."/>
            <person name="Ravi A."/>
            <person name="Getino M."/>
            <person name="Pursley I."/>
            <person name="Horton D.L."/>
            <person name="Alikhan N.F."/>
            <person name="Baker D."/>
            <person name="Gharbi K."/>
            <person name="Hall N."/>
            <person name="Watson M."/>
            <person name="Adriaenssens E.M."/>
            <person name="Foster-Nyarko E."/>
            <person name="Jarju S."/>
            <person name="Secka A."/>
            <person name="Antonio M."/>
            <person name="Oren A."/>
            <person name="Chaudhuri R.R."/>
            <person name="La Ragione R."/>
            <person name="Hildebrand F."/>
            <person name="Pallen M.J."/>
        </authorList>
    </citation>
    <scope>NUCLEOTIDE SEQUENCE</scope>
    <source>
        <strain evidence="2">CHK183-1962</strain>
    </source>
</reference>
<feature type="domain" description="DUF4422" evidence="1">
    <location>
        <begin position="5"/>
        <end position="221"/>
    </location>
</feature>